<dbReference type="AlphaFoldDB" id="A0A644XIX0"/>
<protein>
    <submittedName>
        <fullName evidence="1">Uncharacterized protein</fullName>
    </submittedName>
</protein>
<gene>
    <name evidence="1" type="ORF">SDC9_62120</name>
</gene>
<accession>A0A644XIX0</accession>
<dbReference type="EMBL" id="VSSQ01002493">
    <property type="protein sequence ID" value="MPM15748.1"/>
    <property type="molecule type" value="Genomic_DNA"/>
</dbReference>
<evidence type="ECO:0000313" key="1">
    <source>
        <dbReference type="EMBL" id="MPM15748.1"/>
    </source>
</evidence>
<organism evidence="1">
    <name type="scientific">bioreactor metagenome</name>
    <dbReference type="NCBI Taxonomy" id="1076179"/>
    <lineage>
        <taxon>unclassified sequences</taxon>
        <taxon>metagenomes</taxon>
        <taxon>ecological metagenomes</taxon>
    </lineage>
</organism>
<proteinExistence type="predicted"/>
<comment type="caution">
    <text evidence="1">The sequence shown here is derived from an EMBL/GenBank/DDBJ whole genome shotgun (WGS) entry which is preliminary data.</text>
</comment>
<name>A0A644XIX0_9ZZZZ</name>
<reference evidence="1" key="1">
    <citation type="submission" date="2019-08" db="EMBL/GenBank/DDBJ databases">
        <authorList>
            <person name="Kucharzyk K."/>
            <person name="Murdoch R.W."/>
            <person name="Higgins S."/>
            <person name="Loffler F."/>
        </authorList>
    </citation>
    <scope>NUCLEOTIDE SEQUENCE</scope>
</reference>
<sequence>MIKSITIITAQGTDGFSVGRNGITAIKQEIKQVSSDKRITVFRAYENNFIVREVSAICPLDITFGK</sequence>